<sequence length="65" mass="6822">MKPKPAPTIAAVSQPQMGAVAKPKMMPNNAAMKGDKPNSLDIFGFLRARVAICAAPTRQLDSLSA</sequence>
<proteinExistence type="predicted"/>
<evidence type="ECO:0000313" key="1">
    <source>
        <dbReference type="EMBL" id="WXB16267.1"/>
    </source>
</evidence>
<reference evidence="1 2" key="1">
    <citation type="submission" date="2021-12" db="EMBL/GenBank/DDBJ databases">
        <title>Discovery of the Pendulisporaceae a myxobacterial family with distinct sporulation behavior and unique specialized metabolism.</title>
        <authorList>
            <person name="Garcia R."/>
            <person name="Popoff A."/>
            <person name="Bader C.D."/>
            <person name="Loehr J."/>
            <person name="Walesch S."/>
            <person name="Walt C."/>
            <person name="Boldt J."/>
            <person name="Bunk B."/>
            <person name="Haeckl F.J.F.P.J."/>
            <person name="Gunesch A.P."/>
            <person name="Birkelbach J."/>
            <person name="Nuebel U."/>
            <person name="Pietschmann T."/>
            <person name="Bach T."/>
            <person name="Mueller R."/>
        </authorList>
    </citation>
    <scope>NUCLEOTIDE SEQUENCE [LARGE SCALE GENOMIC DNA]</scope>
    <source>
        <strain evidence="1 2">MSr11954</strain>
    </source>
</reference>
<name>A0ABZ2LZH1_9BACT</name>
<protein>
    <submittedName>
        <fullName evidence="1">Uncharacterized protein</fullName>
    </submittedName>
</protein>
<keyword evidence="2" id="KW-1185">Reference proteome</keyword>
<dbReference type="Proteomes" id="UP001370348">
    <property type="component" value="Chromosome"/>
</dbReference>
<accession>A0ABZ2LZH1</accession>
<dbReference type="EMBL" id="CP089984">
    <property type="protein sequence ID" value="WXB16267.1"/>
    <property type="molecule type" value="Genomic_DNA"/>
</dbReference>
<gene>
    <name evidence="1" type="ORF">LZC94_03090</name>
</gene>
<evidence type="ECO:0000313" key="2">
    <source>
        <dbReference type="Proteomes" id="UP001370348"/>
    </source>
</evidence>
<organism evidence="1 2">
    <name type="scientific">Pendulispora albinea</name>
    <dbReference type="NCBI Taxonomy" id="2741071"/>
    <lineage>
        <taxon>Bacteria</taxon>
        <taxon>Pseudomonadati</taxon>
        <taxon>Myxococcota</taxon>
        <taxon>Myxococcia</taxon>
        <taxon>Myxococcales</taxon>
        <taxon>Sorangiineae</taxon>
        <taxon>Pendulisporaceae</taxon>
        <taxon>Pendulispora</taxon>
    </lineage>
</organism>
<dbReference type="RefSeq" id="WP_394825896.1">
    <property type="nucleotide sequence ID" value="NZ_CP089984.1"/>
</dbReference>